<dbReference type="InterPro" id="IPR011009">
    <property type="entry name" value="Kinase-like_dom_sf"/>
</dbReference>
<dbReference type="InterPro" id="IPR002575">
    <property type="entry name" value="Aminoglycoside_PTrfase"/>
</dbReference>
<proteinExistence type="predicted"/>
<comment type="caution">
    <text evidence="2">The sequence shown here is derived from an EMBL/GenBank/DDBJ whole genome shotgun (WGS) entry which is preliminary data.</text>
</comment>
<dbReference type="Gene3D" id="3.90.1200.10">
    <property type="match status" value="1"/>
</dbReference>
<keyword evidence="3" id="KW-1185">Reference proteome</keyword>
<evidence type="ECO:0000313" key="3">
    <source>
        <dbReference type="Proteomes" id="UP001210380"/>
    </source>
</evidence>
<dbReference type="SUPFAM" id="SSF56112">
    <property type="entry name" value="Protein kinase-like (PK-like)"/>
    <property type="match status" value="1"/>
</dbReference>
<gene>
    <name evidence="2" type="ORF">OU415_35080</name>
</gene>
<dbReference type="Proteomes" id="UP001210380">
    <property type="component" value="Unassembled WGS sequence"/>
</dbReference>
<accession>A0ABT4V9P9</accession>
<feature type="domain" description="Aminoglycoside phosphotransferase" evidence="1">
    <location>
        <begin position="37"/>
        <end position="242"/>
    </location>
</feature>
<dbReference type="RefSeq" id="WP_270953913.1">
    <property type="nucleotide sequence ID" value="NZ_JAQGLA010000113.1"/>
</dbReference>
<dbReference type="Pfam" id="PF01636">
    <property type="entry name" value="APH"/>
    <property type="match status" value="1"/>
</dbReference>
<protein>
    <submittedName>
        <fullName evidence="2">Aminoglycoside phosphotransferase family protein</fullName>
    </submittedName>
</protein>
<dbReference type="EMBL" id="JAQGLA010000113">
    <property type="protein sequence ID" value="MDA3630695.1"/>
    <property type="molecule type" value="Genomic_DNA"/>
</dbReference>
<reference evidence="2 3" key="1">
    <citation type="submission" date="2022-11" db="EMBL/GenBank/DDBJ databases">
        <title>Draft genome sequence of Saccharopolyspora sp. WRP15-2 isolated from rhizosphere soils of wild rice in Thailand.</title>
        <authorList>
            <person name="Duangmal K."/>
            <person name="Kammanee S."/>
            <person name="Muangham S."/>
        </authorList>
    </citation>
    <scope>NUCLEOTIDE SEQUENCE [LARGE SCALE GENOMIC DNA]</scope>
    <source>
        <strain evidence="2 3">WRP15-2</strain>
    </source>
</reference>
<organism evidence="2 3">
    <name type="scientific">Saccharopolyspora oryzae</name>
    <dbReference type="NCBI Taxonomy" id="2997343"/>
    <lineage>
        <taxon>Bacteria</taxon>
        <taxon>Bacillati</taxon>
        <taxon>Actinomycetota</taxon>
        <taxon>Actinomycetes</taxon>
        <taxon>Pseudonocardiales</taxon>
        <taxon>Pseudonocardiaceae</taxon>
        <taxon>Saccharopolyspora</taxon>
    </lineage>
</organism>
<sequence>MTPNDDERTRAGLTAALAVARSFGLPCGDPRVVSDRGNLVVRLAPEPVVARVATLTAWTRRDPSAWLAREVSVASHAARRGAAVIPPASGVDPGPHERDGFWVSLWSYLPCSSQRADAVASGTALARLHLALADCPAELPWLTPAADQIHDGLAALERADVLAAGELKELRAQHEAVLAELDGVGGADGVLHGDAHPGNLPLADGQWRWTDFEEACRGPREWDLAVLAGNFGADAPTALRAYAEVIGEAVCEPADLAPFHRARELEGLVWFLGMAHLDPDRYAARARGRLAEFLGS</sequence>
<evidence type="ECO:0000259" key="1">
    <source>
        <dbReference type="Pfam" id="PF01636"/>
    </source>
</evidence>
<name>A0ABT4V9P9_9PSEU</name>
<evidence type="ECO:0000313" key="2">
    <source>
        <dbReference type="EMBL" id="MDA3630695.1"/>
    </source>
</evidence>